<protein>
    <submittedName>
        <fullName evidence="1">7320_t:CDS:1</fullName>
    </submittedName>
</protein>
<organism evidence="1 2">
    <name type="scientific">Paraglomus brasilianum</name>
    <dbReference type="NCBI Taxonomy" id="144538"/>
    <lineage>
        <taxon>Eukaryota</taxon>
        <taxon>Fungi</taxon>
        <taxon>Fungi incertae sedis</taxon>
        <taxon>Mucoromycota</taxon>
        <taxon>Glomeromycotina</taxon>
        <taxon>Glomeromycetes</taxon>
        <taxon>Paraglomerales</taxon>
        <taxon>Paraglomeraceae</taxon>
        <taxon>Paraglomus</taxon>
    </lineage>
</organism>
<comment type="caution">
    <text evidence="1">The sequence shown here is derived from an EMBL/GenBank/DDBJ whole genome shotgun (WGS) entry which is preliminary data.</text>
</comment>
<evidence type="ECO:0000313" key="2">
    <source>
        <dbReference type="Proteomes" id="UP000789739"/>
    </source>
</evidence>
<dbReference type="Proteomes" id="UP000789739">
    <property type="component" value="Unassembled WGS sequence"/>
</dbReference>
<keyword evidence="2" id="KW-1185">Reference proteome</keyword>
<proteinExistence type="predicted"/>
<evidence type="ECO:0000313" key="1">
    <source>
        <dbReference type="EMBL" id="CAG8619150.1"/>
    </source>
</evidence>
<gene>
    <name evidence="1" type="ORF">PBRASI_LOCUS8603</name>
</gene>
<name>A0A9N9D1N0_9GLOM</name>
<sequence>LPYAPMPSYEERPTWFDNVFGSTMAAFLVHADSPTLVRIELLALTTPALETKGVLEISH</sequence>
<reference evidence="1" key="1">
    <citation type="submission" date="2021-06" db="EMBL/GenBank/DDBJ databases">
        <authorList>
            <person name="Kallberg Y."/>
            <person name="Tangrot J."/>
            <person name="Rosling A."/>
        </authorList>
    </citation>
    <scope>NUCLEOTIDE SEQUENCE</scope>
    <source>
        <strain evidence="1">BR232B</strain>
    </source>
</reference>
<feature type="non-terminal residue" evidence="1">
    <location>
        <position position="1"/>
    </location>
</feature>
<dbReference type="EMBL" id="CAJVPI010001576">
    <property type="protein sequence ID" value="CAG8619150.1"/>
    <property type="molecule type" value="Genomic_DNA"/>
</dbReference>
<accession>A0A9N9D1N0</accession>
<dbReference type="AlphaFoldDB" id="A0A9N9D1N0"/>